<dbReference type="GeneID" id="97180836"/>
<dbReference type="EMBL" id="UAUU01000008">
    <property type="protein sequence ID" value="SPZ85884.1"/>
    <property type="molecule type" value="Genomic_DNA"/>
</dbReference>
<evidence type="ECO:0008006" key="7">
    <source>
        <dbReference type="Google" id="ProtNLM"/>
    </source>
</evidence>
<evidence type="ECO:0000256" key="1">
    <source>
        <dbReference type="SAM" id="MobiDB-lite"/>
    </source>
</evidence>
<accession>A0A2X2IX23</accession>
<sequence>MIKYLYLAIAFAAVAATSCDNRTKSSEKEQKVDTTVNQNGLPLDNIHRSRGKDTTKNKAGTAQEAVPLDNLDRTKAED</sequence>
<dbReference type="PROSITE" id="PS51257">
    <property type="entry name" value="PROKAR_LIPOPROTEIN"/>
    <property type="match status" value="1"/>
</dbReference>
<dbReference type="AlphaFoldDB" id="A0A2X2IX23"/>
<organism evidence="3 5">
    <name type="scientific">Sphingobacterium multivorum</name>
    <dbReference type="NCBI Taxonomy" id="28454"/>
    <lineage>
        <taxon>Bacteria</taxon>
        <taxon>Pseudomonadati</taxon>
        <taxon>Bacteroidota</taxon>
        <taxon>Sphingobacteriia</taxon>
        <taxon>Sphingobacteriales</taxon>
        <taxon>Sphingobacteriaceae</taxon>
        <taxon>Sphingobacterium</taxon>
    </lineage>
</organism>
<gene>
    <name evidence="3" type="ORF">NCTC11343_02449</name>
    <name evidence="4" type="ORF">SPHINGO8BC_60466</name>
</gene>
<feature type="chain" id="PRO_5044071685" description="Lipoprotein" evidence="2">
    <location>
        <begin position="16"/>
        <end position="78"/>
    </location>
</feature>
<dbReference type="Proteomes" id="UP000251241">
    <property type="component" value="Unassembled WGS sequence"/>
</dbReference>
<accession>A0A654DH95</accession>
<dbReference type="Proteomes" id="UP000432350">
    <property type="component" value="Unassembled WGS sequence"/>
</dbReference>
<feature type="compositionally biased region" description="Basic and acidic residues" evidence="1">
    <location>
        <begin position="21"/>
        <end position="32"/>
    </location>
</feature>
<evidence type="ECO:0000256" key="2">
    <source>
        <dbReference type="SAM" id="SignalP"/>
    </source>
</evidence>
<protein>
    <recommendedName>
        <fullName evidence="7">Lipoprotein</fullName>
    </recommendedName>
</protein>
<reference evidence="4 6" key="2">
    <citation type="submission" date="2019-10" db="EMBL/GenBank/DDBJ databases">
        <authorList>
            <person name="Karimi E."/>
        </authorList>
    </citation>
    <scope>NUCLEOTIDE SEQUENCE [LARGE SCALE GENOMIC DNA]</scope>
    <source>
        <strain evidence="4 6">Sphingobacterium sp. 8BC</strain>
    </source>
</reference>
<evidence type="ECO:0000313" key="3">
    <source>
        <dbReference type="EMBL" id="SPZ85884.1"/>
    </source>
</evidence>
<dbReference type="RefSeq" id="WP_070564390.1">
    <property type="nucleotide sequence ID" value="NZ_CP068086.1"/>
</dbReference>
<evidence type="ECO:0000313" key="4">
    <source>
        <dbReference type="EMBL" id="VXD05329.1"/>
    </source>
</evidence>
<name>A0A2X2IX23_SPHMU</name>
<evidence type="ECO:0000313" key="5">
    <source>
        <dbReference type="Proteomes" id="UP000251241"/>
    </source>
</evidence>
<feature type="compositionally biased region" description="Basic and acidic residues" evidence="1">
    <location>
        <begin position="45"/>
        <end position="56"/>
    </location>
</feature>
<feature type="signal peptide" evidence="2">
    <location>
        <begin position="1"/>
        <end position="15"/>
    </location>
</feature>
<feature type="region of interest" description="Disordered" evidence="1">
    <location>
        <begin position="20"/>
        <end position="78"/>
    </location>
</feature>
<evidence type="ECO:0000313" key="6">
    <source>
        <dbReference type="Proteomes" id="UP000432350"/>
    </source>
</evidence>
<dbReference type="EMBL" id="CABWMV010000025">
    <property type="protein sequence ID" value="VXD05329.1"/>
    <property type="molecule type" value="Genomic_DNA"/>
</dbReference>
<proteinExistence type="predicted"/>
<reference evidence="3 5" key="1">
    <citation type="submission" date="2018-06" db="EMBL/GenBank/DDBJ databases">
        <authorList>
            <consortium name="Pathogen Informatics"/>
            <person name="Doyle S."/>
        </authorList>
    </citation>
    <scope>NUCLEOTIDE SEQUENCE [LARGE SCALE GENOMIC DNA]</scope>
    <source>
        <strain evidence="3 5">NCTC11343</strain>
    </source>
</reference>
<keyword evidence="2" id="KW-0732">Signal</keyword>